<evidence type="ECO:0000256" key="2">
    <source>
        <dbReference type="SAM" id="MobiDB-lite"/>
    </source>
</evidence>
<accession>A0AB34FX16</accession>
<evidence type="ECO:0000256" key="1">
    <source>
        <dbReference type="ARBA" id="ARBA00022679"/>
    </source>
</evidence>
<feature type="domain" description="Erythromycin biosynthesis protein CIII-like C-terminal" evidence="4">
    <location>
        <begin position="422"/>
        <end position="515"/>
    </location>
</feature>
<keyword evidence="1 5" id="KW-0808">Transferase</keyword>
<evidence type="ECO:0000259" key="3">
    <source>
        <dbReference type="Pfam" id="PF03033"/>
    </source>
</evidence>
<proteinExistence type="predicted"/>
<dbReference type="EMBL" id="JAQHRD010000003">
    <property type="protein sequence ID" value="KAJ6442575.1"/>
    <property type="molecule type" value="Genomic_DNA"/>
</dbReference>
<evidence type="ECO:0000313" key="6">
    <source>
        <dbReference type="Proteomes" id="UP001163105"/>
    </source>
</evidence>
<dbReference type="PANTHER" id="PTHR48050:SF27">
    <property type="entry name" value="GLUCOSYLTRANSFERASE, PUTATIVE (AFU_ORTHOLOGUE AFUA_7G04880)-RELATED"/>
    <property type="match status" value="1"/>
</dbReference>
<dbReference type="GO" id="GO:0005975">
    <property type="term" value="P:carbohydrate metabolic process"/>
    <property type="evidence" value="ECO:0007669"/>
    <property type="project" value="InterPro"/>
</dbReference>
<dbReference type="InterPro" id="IPR050426">
    <property type="entry name" value="Glycosyltransferase_28"/>
</dbReference>
<keyword evidence="6" id="KW-1185">Reference proteome</keyword>
<dbReference type="GO" id="GO:0016906">
    <property type="term" value="F:sterol 3-beta-glucosyltransferase activity"/>
    <property type="evidence" value="ECO:0007669"/>
    <property type="project" value="UniProtKB-ARBA"/>
</dbReference>
<dbReference type="AlphaFoldDB" id="A0AB34FX16"/>
<dbReference type="InterPro" id="IPR010610">
    <property type="entry name" value="EryCIII-like_C"/>
</dbReference>
<dbReference type="InterPro" id="IPR004276">
    <property type="entry name" value="GlycoTrans_28_N"/>
</dbReference>
<dbReference type="Pfam" id="PF06722">
    <property type="entry name" value="EryCIII-like_C"/>
    <property type="match status" value="1"/>
</dbReference>
<dbReference type="PANTHER" id="PTHR48050">
    <property type="entry name" value="STEROL 3-BETA-GLUCOSYLTRANSFERASE"/>
    <property type="match status" value="1"/>
</dbReference>
<feature type="compositionally biased region" description="Polar residues" evidence="2">
    <location>
        <begin position="43"/>
        <end position="53"/>
    </location>
</feature>
<evidence type="ECO:0000313" key="5">
    <source>
        <dbReference type="EMBL" id="KAJ6442575.1"/>
    </source>
</evidence>
<dbReference type="Pfam" id="PF03033">
    <property type="entry name" value="Glyco_transf_28"/>
    <property type="match status" value="1"/>
</dbReference>
<dbReference type="FunFam" id="3.40.50.2000:FF:000009">
    <property type="entry name" value="Sterol 3-beta-glucosyltransferase UGT80A2"/>
    <property type="match status" value="1"/>
</dbReference>
<evidence type="ECO:0000259" key="4">
    <source>
        <dbReference type="Pfam" id="PF06722"/>
    </source>
</evidence>
<name>A0AB34FX16_9HYPO</name>
<dbReference type="Gene3D" id="3.40.50.2000">
    <property type="entry name" value="Glycogen Phosphorylase B"/>
    <property type="match status" value="2"/>
</dbReference>
<feature type="domain" description="Glycosyltransferase family 28 N-terminal" evidence="3">
    <location>
        <begin position="102"/>
        <end position="249"/>
    </location>
</feature>
<gene>
    <name evidence="5" type="ORF">O9K51_03750</name>
</gene>
<dbReference type="CDD" id="cd03784">
    <property type="entry name" value="GT1_Gtf-like"/>
    <property type="match status" value="1"/>
</dbReference>
<sequence>MESRKAAPSSAGHLHDSAVATSDKEPSRAPPEGASRPDASLPSIATQTQSSGVESGRIRIDLDSGLCRRLSRLAPRTPPEHPPTDGPPAYSEQGPRSIRLNVVVQVVGSRGDVQPFVALGRELQRHGHRVRLATHDVFARFVRDAGLDFFPVGGDPAELMAYMVQNPGLIPGVRALRAGDVQRKRRMVAAMLRGFWSSCVEPDPATSVPFVADAIIANPPSFAHVHCAQALGVPLHLVFTMPWTSTTAFCHPLANLVGSGGIPPRTANYLSYLVVEWLTWQGLTRDRLQDVINSWRKTLDLEPVPFSEGPGLAETLKVPVTYCWSPALVPRPADWPSHIDVCGFFFRDEPEHTPTPGLAAFLSGAKPIIYIGFGSIVVDDPRALSAIIVGAVEAAGVRAVVSRGWSGLGEDDRRPSDSIFYLDDCPHEWLFARVSAVVHHGGAGTTACGLLHGRPTAIVPFFGDQPFWGAMVASAGAGPPPIPARQLSVANLAAAIRFCLTPEAAAAAAELSAKMSVESGVRRAVATFHANLPLEKMRCDLLPNQPAAWLCTAPRPLKLSKAAAEILTREGLVTWGSLKRYKSNPIHISHRRWDPVTATASSLAATGTDMVASAADIVIKPVEALGRSLAKERRAGERQHASPAGHDAVFGRPAAIALPESTAGPSAPGSVRAAALGSAAGVGNFVKHFYKGMLLDVPLAVTEGMRNAPRLYGGDVYDPGDVVDWKTGGLAAGRNLSHGFVEGFRGLVMEPIRGAEHEGAVGAARGAGVGLLNFGTKVSSGALGLVAYSGQGLYQSLRAAARSGTSRLIKEARRAEGPYAIGSAGDVDAQAVARAFRAADAGDVDLAV</sequence>
<comment type="caution">
    <text evidence="5">The sequence shown here is derived from an EMBL/GenBank/DDBJ whole genome shotgun (WGS) entry which is preliminary data.</text>
</comment>
<feature type="region of interest" description="Disordered" evidence="2">
    <location>
        <begin position="1"/>
        <end position="58"/>
    </location>
</feature>
<organism evidence="5 6">
    <name type="scientific">Purpureocillium lavendulum</name>
    <dbReference type="NCBI Taxonomy" id="1247861"/>
    <lineage>
        <taxon>Eukaryota</taxon>
        <taxon>Fungi</taxon>
        <taxon>Dikarya</taxon>
        <taxon>Ascomycota</taxon>
        <taxon>Pezizomycotina</taxon>
        <taxon>Sordariomycetes</taxon>
        <taxon>Hypocreomycetidae</taxon>
        <taxon>Hypocreales</taxon>
        <taxon>Ophiocordycipitaceae</taxon>
        <taxon>Purpureocillium</taxon>
    </lineage>
</organism>
<protein>
    <submittedName>
        <fullName evidence="5">UDP-glucose,sterol transferase</fullName>
    </submittedName>
</protein>
<dbReference type="Proteomes" id="UP001163105">
    <property type="component" value="Unassembled WGS sequence"/>
</dbReference>
<feature type="region of interest" description="Disordered" evidence="2">
    <location>
        <begin position="73"/>
        <end position="95"/>
    </location>
</feature>
<dbReference type="SUPFAM" id="SSF53756">
    <property type="entry name" value="UDP-Glycosyltransferase/glycogen phosphorylase"/>
    <property type="match status" value="1"/>
</dbReference>
<reference evidence="5" key="1">
    <citation type="submission" date="2023-01" db="EMBL/GenBank/DDBJ databases">
        <title>The growth and conidiation of Purpureocillium lavendulum are regulated by nitrogen source and histone H3K14 acetylation.</title>
        <authorList>
            <person name="Tang P."/>
            <person name="Han J."/>
            <person name="Zhang C."/>
            <person name="Tang P."/>
            <person name="Qi F."/>
            <person name="Zhang K."/>
            <person name="Liang L."/>
        </authorList>
    </citation>
    <scope>NUCLEOTIDE SEQUENCE</scope>
    <source>
        <strain evidence="5">YMF1.00683</strain>
    </source>
</reference>
<dbReference type="InterPro" id="IPR002213">
    <property type="entry name" value="UDP_glucos_trans"/>
</dbReference>